<evidence type="ECO:0000256" key="5">
    <source>
        <dbReference type="ARBA" id="ARBA00043913"/>
    </source>
</evidence>
<dbReference type="InterPro" id="IPR015943">
    <property type="entry name" value="WD40/YVTN_repeat-like_dom_sf"/>
</dbReference>
<proteinExistence type="inferred from homology"/>
<dbReference type="InterPro" id="IPR019775">
    <property type="entry name" value="WD40_repeat_CS"/>
</dbReference>
<feature type="repeat" description="WD" evidence="6">
    <location>
        <begin position="355"/>
        <end position="374"/>
    </location>
</feature>
<comment type="similarity">
    <text evidence="3">Belongs to the WD repeat MDV1/CAF4 family.</text>
</comment>
<feature type="region of interest" description="Disordered" evidence="7">
    <location>
        <begin position="1"/>
        <end position="84"/>
    </location>
</feature>
<dbReference type="RefSeq" id="XP_064658497.1">
    <property type="nucleotide sequence ID" value="XM_064803582.1"/>
</dbReference>
<dbReference type="SMART" id="SM00320">
    <property type="entry name" value="WD40"/>
    <property type="match status" value="7"/>
</dbReference>
<organism evidence="9 10">
    <name type="scientific">Saxophila tyrrhenica</name>
    <dbReference type="NCBI Taxonomy" id="1690608"/>
    <lineage>
        <taxon>Eukaryota</taxon>
        <taxon>Fungi</taxon>
        <taxon>Dikarya</taxon>
        <taxon>Ascomycota</taxon>
        <taxon>Pezizomycotina</taxon>
        <taxon>Dothideomycetes</taxon>
        <taxon>Dothideomycetidae</taxon>
        <taxon>Mycosphaerellales</taxon>
        <taxon>Extremaceae</taxon>
        <taxon>Saxophila</taxon>
    </lineage>
</organism>
<dbReference type="PANTHER" id="PTHR22847:SF637">
    <property type="entry name" value="WD REPEAT DOMAIN 5B"/>
    <property type="match status" value="1"/>
</dbReference>
<sequence length="478" mass="51575">MSNDFSPAGTPHRDRSPKRKRFSPTPTDPSAKLQYAYDEDQDVPSDADEAFHTPASALSPNGTTVTPKRRKTSPTRPRSLNYRPHFTLHGHKRGISCVKISPRGHLIASASADSTIKLWDARTGALQHTLEGHLAGINTITWSPDSRVLASGSDDKLIRFWEVESGKCLETVLVGHHNYVYSLAFAPKGNMLVSGSYDEAVFLWDIRTARLMRSLPAHSDPVSGVDFVRDGTLIASCSSDGLIRIWDTGTGQCLKTLVHEDNAAVTSVKFSPNGRYVLAATLDSNVRLWNYVDGRVVKTYQGHKNVKYSINACFGTYSSMAAMLEEAGSPDGEDEGEDGERDSRAKKQWAFAAIGSEDGSIVLWDVSSKEMLQRIPGNGTPVLAVDVGMEDQTIVSGGLDCCVRVWKRGLGDASETTNGDGAIEENGTAHVNGQTDAQENGGDVVVPIANGNEESTTEAVDGDGAGDEMEKAMAMVLE</sequence>
<feature type="repeat" description="WD" evidence="6">
    <location>
        <begin position="130"/>
        <end position="171"/>
    </location>
</feature>
<feature type="repeat" description="WD" evidence="6">
    <location>
        <begin position="88"/>
        <end position="129"/>
    </location>
</feature>
<dbReference type="PANTHER" id="PTHR22847">
    <property type="entry name" value="WD40 REPEAT PROTEIN"/>
    <property type="match status" value="1"/>
</dbReference>
<feature type="domain" description="WDR5-like beta-propeller" evidence="8">
    <location>
        <begin position="87"/>
        <end position="407"/>
    </location>
</feature>
<gene>
    <name evidence="9" type="primary">SWD3</name>
    <name evidence="9" type="ORF">LTR77_006340</name>
</gene>
<keyword evidence="2" id="KW-0677">Repeat</keyword>
<evidence type="ECO:0000256" key="4">
    <source>
        <dbReference type="ARBA" id="ARBA00039789"/>
    </source>
</evidence>
<evidence type="ECO:0000256" key="1">
    <source>
        <dbReference type="ARBA" id="ARBA00022574"/>
    </source>
</evidence>
<dbReference type="EMBL" id="JAVRRT010000009">
    <property type="protein sequence ID" value="KAK5169031.1"/>
    <property type="molecule type" value="Genomic_DNA"/>
</dbReference>
<dbReference type="InterPro" id="IPR036322">
    <property type="entry name" value="WD40_repeat_dom_sf"/>
</dbReference>
<feature type="compositionally biased region" description="Acidic residues" evidence="7">
    <location>
        <begin position="37"/>
        <end position="48"/>
    </location>
</feature>
<dbReference type="Pfam" id="PF25175">
    <property type="entry name" value="Beta-prop_WDR5"/>
    <property type="match status" value="1"/>
</dbReference>
<feature type="repeat" description="WD" evidence="6">
    <location>
        <begin position="215"/>
        <end position="256"/>
    </location>
</feature>
<dbReference type="PROSITE" id="PS00678">
    <property type="entry name" value="WD_REPEATS_1"/>
    <property type="match status" value="3"/>
</dbReference>
<dbReference type="PRINTS" id="PR00320">
    <property type="entry name" value="GPROTEINBRPT"/>
</dbReference>
<dbReference type="Gene3D" id="2.130.10.10">
    <property type="entry name" value="YVTN repeat-like/Quinoprotein amine dehydrogenase"/>
    <property type="match status" value="2"/>
</dbReference>
<evidence type="ECO:0000256" key="7">
    <source>
        <dbReference type="SAM" id="MobiDB-lite"/>
    </source>
</evidence>
<dbReference type="PROSITE" id="PS50294">
    <property type="entry name" value="WD_REPEATS_REGION"/>
    <property type="match status" value="5"/>
</dbReference>
<evidence type="ECO:0000259" key="8">
    <source>
        <dbReference type="Pfam" id="PF25175"/>
    </source>
</evidence>
<dbReference type="FunFam" id="2.130.10.10:FF:000510">
    <property type="entry name" value="WD repeat protein"/>
    <property type="match status" value="1"/>
</dbReference>
<dbReference type="AlphaFoldDB" id="A0AAV9P7U9"/>
<feature type="repeat" description="WD" evidence="6">
    <location>
        <begin position="258"/>
        <end position="299"/>
    </location>
</feature>
<keyword evidence="10" id="KW-1185">Reference proteome</keyword>
<reference evidence="9 10" key="1">
    <citation type="submission" date="2023-08" db="EMBL/GenBank/DDBJ databases">
        <title>Black Yeasts Isolated from many extreme environments.</title>
        <authorList>
            <person name="Coleine C."/>
            <person name="Stajich J.E."/>
            <person name="Selbmann L."/>
        </authorList>
    </citation>
    <scope>NUCLEOTIDE SEQUENCE [LARGE SCALE GENOMIC DNA]</scope>
    <source>
        <strain evidence="9 10">CCFEE 5935</strain>
    </source>
</reference>
<protein>
    <recommendedName>
        <fullName evidence="4">Mitochondrial division protein 1</fullName>
    </recommendedName>
</protein>
<accession>A0AAV9P7U9</accession>
<dbReference type="PROSITE" id="PS50082">
    <property type="entry name" value="WD_REPEATS_2"/>
    <property type="match status" value="6"/>
</dbReference>
<keyword evidence="1 6" id="KW-0853">WD repeat</keyword>
<dbReference type="Proteomes" id="UP001337655">
    <property type="component" value="Unassembled WGS sequence"/>
</dbReference>
<evidence type="ECO:0000256" key="2">
    <source>
        <dbReference type="ARBA" id="ARBA00022737"/>
    </source>
</evidence>
<dbReference type="InterPro" id="IPR059122">
    <property type="entry name" value="Beta-prop_WDR5-like"/>
</dbReference>
<dbReference type="CDD" id="cd00200">
    <property type="entry name" value="WD40"/>
    <property type="match status" value="1"/>
</dbReference>
<name>A0AAV9P7U9_9PEZI</name>
<comment type="function">
    <text evidence="5">Involved in mitochondrial fission. Acts as an adapter protein required to form mitochondrial fission complexes. Formation of these complexes is required to promote constriction and fission of the mitochondrial compartment at a late step in mitochondrial division.</text>
</comment>
<evidence type="ECO:0000313" key="9">
    <source>
        <dbReference type="EMBL" id="KAK5169031.1"/>
    </source>
</evidence>
<feature type="repeat" description="WD" evidence="6">
    <location>
        <begin position="173"/>
        <end position="214"/>
    </location>
</feature>
<evidence type="ECO:0000313" key="10">
    <source>
        <dbReference type="Proteomes" id="UP001337655"/>
    </source>
</evidence>
<dbReference type="SUPFAM" id="SSF50978">
    <property type="entry name" value="WD40 repeat-like"/>
    <property type="match status" value="1"/>
</dbReference>
<dbReference type="InterPro" id="IPR020472">
    <property type="entry name" value="WD40_PAC1"/>
</dbReference>
<dbReference type="GeneID" id="89927680"/>
<dbReference type="InterPro" id="IPR001680">
    <property type="entry name" value="WD40_rpt"/>
</dbReference>
<evidence type="ECO:0000256" key="6">
    <source>
        <dbReference type="PROSITE-ProRule" id="PRU00221"/>
    </source>
</evidence>
<evidence type="ECO:0000256" key="3">
    <source>
        <dbReference type="ARBA" id="ARBA00038415"/>
    </source>
</evidence>
<dbReference type="GO" id="GO:1990234">
    <property type="term" value="C:transferase complex"/>
    <property type="evidence" value="ECO:0007669"/>
    <property type="project" value="UniProtKB-ARBA"/>
</dbReference>
<comment type="caution">
    <text evidence="9">The sequence shown here is derived from an EMBL/GenBank/DDBJ whole genome shotgun (WGS) entry which is preliminary data.</text>
</comment>